<accession>A0A1F5EXN1</accession>
<dbReference type="STRING" id="1817722.A2703_00165"/>
<dbReference type="AlphaFoldDB" id="A0A1F5EXN1"/>
<proteinExistence type="predicted"/>
<dbReference type="Gene3D" id="1.10.10.10">
    <property type="entry name" value="Winged helix-like DNA-binding domain superfamily/Winged helix DNA-binding domain"/>
    <property type="match status" value="1"/>
</dbReference>
<dbReference type="InterPro" id="IPR036390">
    <property type="entry name" value="WH_DNA-bd_sf"/>
</dbReference>
<gene>
    <name evidence="1" type="ORF">A2703_00165</name>
</gene>
<comment type="caution">
    <text evidence="1">The sequence shown here is derived from an EMBL/GenBank/DDBJ whole genome shotgun (WGS) entry which is preliminary data.</text>
</comment>
<evidence type="ECO:0008006" key="3">
    <source>
        <dbReference type="Google" id="ProtNLM"/>
    </source>
</evidence>
<dbReference type="EMBL" id="MFAG01000011">
    <property type="protein sequence ID" value="OGD72188.1"/>
    <property type="molecule type" value="Genomic_DNA"/>
</dbReference>
<reference evidence="1 2" key="1">
    <citation type="journal article" date="2016" name="Nat. Commun.">
        <title>Thousands of microbial genomes shed light on interconnected biogeochemical processes in an aquifer system.</title>
        <authorList>
            <person name="Anantharaman K."/>
            <person name="Brown C.T."/>
            <person name="Hug L.A."/>
            <person name="Sharon I."/>
            <person name="Castelle C.J."/>
            <person name="Probst A.J."/>
            <person name="Thomas B.C."/>
            <person name="Singh A."/>
            <person name="Wilkins M.J."/>
            <person name="Karaoz U."/>
            <person name="Brodie E.L."/>
            <person name="Williams K.H."/>
            <person name="Hubbard S.S."/>
            <person name="Banfield J.F."/>
        </authorList>
    </citation>
    <scope>NUCLEOTIDE SEQUENCE [LARGE SCALE GENOMIC DNA]</scope>
</reference>
<organism evidence="1 2">
    <name type="scientific">Candidatus Collierbacteria bacterium RIFCSPHIGHO2_01_FULL_50_25</name>
    <dbReference type="NCBI Taxonomy" id="1817722"/>
    <lineage>
        <taxon>Bacteria</taxon>
        <taxon>Candidatus Collieribacteriota</taxon>
    </lineage>
</organism>
<sequence length="193" mass="22210">MAKLTDFMVSRVRAKLIKIFLSSPKEMYYVRELTRKTKEEINAVRRELAHLAEKGMVKSEARGNRLYYQFRDSYPFYPELLAIVAKTTSLGKEIINNRSKLGFIKFAFLSSKFVRGGKKTAGEVDLVIIGKVIMPQVALIVKEYETANEAEVNYSCMTEDEFSYRLSRKDPFITNLLTQPRIMLIGDDVDMVN</sequence>
<protein>
    <recommendedName>
        <fullName evidence="3">HTH arsR-type domain-containing protein</fullName>
    </recommendedName>
</protein>
<dbReference type="SUPFAM" id="SSF46785">
    <property type="entry name" value="Winged helix' DNA-binding domain"/>
    <property type="match status" value="1"/>
</dbReference>
<evidence type="ECO:0000313" key="1">
    <source>
        <dbReference type="EMBL" id="OGD72188.1"/>
    </source>
</evidence>
<dbReference type="Proteomes" id="UP000177979">
    <property type="component" value="Unassembled WGS sequence"/>
</dbReference>
<dbReference type="InterPro" id="IPR036388">
    <property type="entry name" value="WH-like_DNA-bd_sf"/>
</dbReference>
<evidence type="ECO:0000313" key="2">
    <source>
        <dbReference type="Proteomes" id="UP000177979"/>
    </source>
</evidence>
<name>A0A1F5EXN1_9BACT</name>